<dbReference type="EMBL" id="BRPK01000002">
    <property type="protein sequence ID" value="GLB35048.1"/>
    <property type="molecule type" value="Genomic_DNA"/>
</dbReference>
<evidence type="ECO:0000256" key="1">
    <source>
        <dbReference type="SAM" id="Phobius"/>
    </source>
</evidence>
<reference evidence="2" key="1">
    <citation type="submission" date="2022-07" db="EMBL/GenBank/DDBJ databases">
        <title>The genome of Lyophyllum shimeji provides insight into the initial evolution of ectomycorrhizal fungal genome.</title>
        <authorList>
            <person name="Kobayashi Y."/>
            <person name="Shibata T."/>
            <person name="Hirakawa H."/>
            <person name="Shigenobu S."/>
            <person name="Nishiyama T."/>
            <person name="Yamada A."/>
            <person name="Hasebe M."/>
            <person name="Kawaguchi M."/>
        </authorList>
    </citation>
    <scope>NUCLEOTIDE SEQUENCE</scope>
    <source>
        <strain evidence="2">AT787</strain>
    </source>
</reference>
<protein>
    <submittedName>
        <fullName evidence="2">Uncharacterized protein</fullName>
    </submittedName>
</protein>
<evidence type="ECO:0000313" key="3">
    <source>
        <dbReference type="Proteomes" id="UP001063166"/>
    </source>
</evidence>
<dbReference type="AlphaFoldDB" id="A0A9P3UIY1"/>
<accession>A0A9P3UIY1</accession>
<keyword evidence="1" id="KW-1133">Transmembrane helix</keyword>
<feature type="transmembrane region" description="Helical" evidence="1">
    <location>
        <begin position="12"/>
        <end position="36"/>
    </location>
</feature>
<keyword evidence="1" id="KW-0812">Transmembrane</keyword>
<dbReference type="OrthoDB" id="2666783at2759"/>
<evidence type="ECO:0000313" key="2">
    <source>
        <dbReference type="EMBL" id="GLB35048.1"/>
    </source>
</evidence>
<keyword evidence="3" id="KW-1185">Reference proteome</keyword>
<proteinExistence type="predicted"/>
<organism evidence="2 3">
    <name type="scientific">Lyophyllum shimeji</name>
    <name type="common">Hon-shimeji</name>
    <name type="synonym">Tricholoma shimeji</name>
    <dbReference type="NCBI Taxonomy" id="47721"/>
    <lineage>
        <taxon>Eukaryota</taxon>
        <taxon>Fungi</taxon>
        <taxon>Dikarya</taxon>
        <taxon>Basidiomycota</taxon>
        <taxon>Agaricomycotina</taxon>
        <taxon>Agaricomycetes</taxon>
        <taxon>Agaricomycetidae</taxon>
        <taxon>Agaricales</taxon>
        <taxon>Tricholomatineae</taxon>
        <taxon>Lyophyllaceae</taxon>
        <taxon>Lyophyllum</taxon>
    </lineage>
</organism>
<gene>
    <name evidence="2" type="ORF">LshimejAT787_0206130</name>
</gene>
<comment type="caution">
    <text evidence="2">The sequence shown here is derived from an EMBL/GenBank/DDBJ whole genome shotgun (WGS) entry which is preliminary data.</text>
</comment>
<feature type="transmembrane region" description="Helical" evidence="1">
    <location>
        <begin position="48"/>
        <end position="68"/>
    </location>
</feature>
<sequence>MSSRAWATFRAVRVGIFALAALLSLGWTIVLTVLLLREWRAYDISQRAIVIVSLVINGVSAILLYLMIVVHFRLWLDAARVAFVLHFQLASARSKTTRCARCRFLPRIGFL</sequence>
<name>A0A9P3UIY1_LYOSH</name>
<dbReference type="Proteomes" id="UP001063166">
    <property type="component" value="Unassembled WGS sequence"/>
</dbReference>
<keyword evidence="1" id="KW-0472">Membrane</keyword>